<accession>A0A8S7JT46</accession>
<sequence>MLFTLLCSGVHKNKNQIIQKHPLKTIQNRHASQHIPTEKNTCSDIPVPYIQVTGNSDLNF</sequence>
<evidence type="ECO:0000313" key="2">
    <source>
        <dbReference type="Proteomes" id="UP000532204"/>
    </source>
</evidence>
<dbReference type="Proteomes" id="UP000532204">
    <property type="component" value="Unassembled WGS sequence"/>
</dbReference>
<reference evidence="1 2" key="1">
    <citation type="submission" date="2019-05" db="EMBL/GenBank/DDBJ databases">
        <authorList>
            <consortium name="NARMS: The National Antimicrobial Resistance Monitoring System"/>
        </authorList>
    </citation>
    <scope>NUCLEOTIDE SEQUENCE [LARGE SCALE GENOMIC DNA]</scope>
    <source>
        <strain evidence="1 2">CVM N18EC122</strain>
    </source>
</reference>
<evidence type="ECO:0000313" key="1">
    <source>
        <dbReference type="EMBL" id="EFC9751087.1"/>
    </source>
</evidence>
<protein>
    <submittedName>
        <fullName evidence="1">Uncharacterized protein</fullName>
    </submittedName>
</protein>
<organism evidence="1 2">
    <name type="scientific">Escherichia coli</name>
    <dbReference type="NCBI Taxonomy" id="562"/>
    <lineage>
        <taxon>Bacteria</taxon>
        <taxon>Pseudomonadati</taxon>
        <taxon>Pseudomonadota</taxon>
        <taxon>Gammaproteobacteria</taxon>
        <taxon>Enterobacterales</taxon>
        <taxon>Enterobacteriaceae</taxon>
        <taxon>Escherichia</taxon>
    </lineage>
</organism>
<proteinExistence type="predicted"/>
<dbReference type="EMBL" id="AASEBA010000034">
    <property type="protein sequence ID" value="EFC9751087.1"/>
    <property type="molecule type" value="Genomic_DNA"/>
</dbReference>
<gene>
    <name evidence="1" type="ORF">E6D34_17785</name>
</gene>
<comment type="caution">
    <text evidence="1">The sequence shown here is derived from an EMBL/GenBank/DDBJ whole genome shotgun (WGS) entry which is preliminary data.</text>
</comment>
<name>A0A8S7JT46_ECOLX</name>
<dbReference type="AlphaFoldDB" id="A0A8S7JT46"/>